<evidence type="ECO:0000313" key="6">
    <source>
        <dbReference type="Proteomes" id="UP001221757"/>
    </source>
</evidence>
<dbReference type="InterPro" id="IPR037129">
    <property type="entry name" value="XPA_sf"/>
</dbReference>
<sequence length="424" mass="48642">MPKDKSSEGKRRKLRRKATPANLKGLVPAQGTWWRQSTIRKNKKISRTLALKQYKLEPSDLDELPFSESPVAITSPEGNLNLRVSLYNERMVERVAWIKYGGPEAFESYLESLRDEYIQTYPLGAWEFQYPATYSKTGSVDLEDHSPSPVSNTDATPNRSPQHGLDARPSFSHQPLGPTETELHEAHASNINSPSSPATVDLKVHRPIPIPVERWDGVRAEVHQSIPAPMQTLQREFQSHNYKWLWDAAIREFAFPSDIPTWSHLTPTAKEKALRELLRIARTYPPRPTPPSPASPTYTRLHDVLQRAPSLTHRRLGDFVLHEFFGGRRWLWTAEYMSDLFAALIAIINEHGSGEEGWMSARWEVYDTFSNNLQGLSFRDDRWYDGASDWLKGRMDLPPEHVMTTRQDNRSDLGRCYNSMLPEQ</sequence>
<proteinExistence type="predicted"/>
<evidence type="ECO:0000313" key="5">
    <source>
        <dbReference type="EMBL" id="KAJ7662265.1"/>
    </source>
</evidence>
<dbReference type="AlphaFoldDB" id="A0AAD7G3D3"/>
<dbReference type="EMBL" id="JARKIE010000244">
    <property type="protein sequence ID" value="KAJ7662265.1"/>
    <property type="molecule type" value="Genomic_DNA"/>
</dbReference>
<keyword evidence="6" id="KW-1185">Reference proteome</keyword>
<feature type="compositionally biased region" description="Polar residues" evidence="4">
    <location>
        <begin position="189"/>
        <end position="198"/>
    </location>
</feature>
<feature type="region of interest" description="Disordered" evidence="4">
    <location>
        <begin position="1"/>
        <end position="21"/>
    </location>
</feature>
<comment type="subcellular location">
    <subcellularLocation>
        <location evidence="1">Nucleus</location>
    </subcellularLocation>
</comment>
<evidence type="ECO:0000256" key="3">
    <source>
        <dbReference type="ARBA" id="ARBA00023242"/>
    </source>
</evidence>
<dbReference type="Gene3D" id="3.90.530.10">
    <property type="entry name" value="XPA C-terminal domain"/>
    <property type="match status" value="1"/>
</dbReference>
<keyword evidence="2" id="KW-0862">Zinc</keyword>
<reference evidence="5" key="1">
    <citation type="submission" date="2023-03" db="EMBL/GenBank/DDBJ databases">
        <title>Massive genome expansion in bonnet fungi (Mycena s.s.) driven by repeated elements and novel gene families across ecological guilds.</title>
        <authorList>
            <consortium name="Lawrence Berkeley National Laboratory"/>
            <person name="Harder C.B."/>
            <person name="Miyauchi S."/>
            <person name="Viragh M."/>
            <person name="Kuo A."/>
            <person name="Thoen E."/>
            <person name="Andreopoulos B."/>
            <person name="Lu D."/>
            <person name="Skrede I."/>
            <person name="Drula E."/>
            <person name="Henrissat B."/>
            <person name="Morin E."/>
            <person name="Kohler A."/>
            <person name="Barry K."/>
            <person name="LaButti K."/>
            <person name="Morin E."/>
            <person name="Salamov A."/>
            <person name="Lipzen A."/>
            <person name="Mereny Z."/>
            <person name="Hegedus B."/>
            <person name="Baldrian P."/>
            <person name="Stursova M."/>
            <person name="Weitz H."/>
            <person name="Taylor A."/>
            <person name="Grigoriev I.V."/>
            <person name="Nagy L.G."/>
            <person name="Martin F."/>
            <person name="Kauserud H."/>
        </authorList>
    </citation>
    <scope>NUCLEOTIDE SEQUENCE</scope>
    <source>
        <strain evidence="5">CBHHK067</strain>
    </source>
</reference>
<evidence type="ECO:0000256" key="4">
    <source>
        <dbReference type="SAM" id="MobiDB-lite"/>
    </source>
</evidence>
<keyword evidence="3" id="KW-0539">Nucleus</keyword>
<dbReference type="SUPFAM" id="SSF46955">
    <property type="entry name" value="Putative DNA-binding domain"/>
    <property type="match status" value="1"/>
</dbReference>
<comment type="caution">
    <text evidence="5">The sequence shown here is derived from an EMBL/GenBank/DDBJ whole genome shotgun (WGS) entry which is preliminary data.</text>
</comment>
<name>A0AAD7G3D3_MYCRO</name>
<accession>A0AAD7G3D3</accession>
<feature type="compositionally biased region" description="Polar residues" evidence="4">
    <location>
        <begin position="148"/>
        <end position="161"/>
    </location>
</feature>
<evidence type="ECO:0000256" key="2">
    <source>
        <dbReference type="ARBA" id="ARBA00022833"/>
    </source>
</evidence>
<dbReference type="InterPro" id="IPR009061">
    <property type="entry name" value="DNA-bd_dom_put_sf"/>
</dbReference>
<dbReference type="Proteomes" id="UP001221757">
    <property type="component" value="Unassembled WGS sequence"/>
</dbReference>
<protein>
    <submittedName>
        <fullName evidence="5">Uncharacterized protein</fullName>
    </submittedName>
</protein>
<dbReference type="GO" id="GO:0005634">
    <property type="term" value="C:nucleus"/>
    <property type="evidence" value="ECO:0007669"/>
    <property type="project" value="UniProtKB-SubCell"/>
</dbReference>
<evidence type="ECO:0000256" key="1">
    <source>
        <dbReference type="ARBA" id="ARBA00004123"/>
    </source>
</evidence>
<feature type="region of interest" description="Disordered" evidence="4">
    <location>
        <begin position="139"/>
        <end position="200"/>
    </location>
</feature>
<organism evidence="5 6">
    <name type="scientific">Mycena rosella</name>
    <name type="common">Pink bonnet</name>
    <name type="synonym">Agaricus rosellus</name>
    <dbReference type="NCBI Taxonomy" id="1033263"/>
    <lineage>
        <taxon>Eukaryota</taxon>
        <taxon>Fungi</taxon>
        <taxon>Dikarya</taxon>
        <taxon>Basidiomycota</taxon>
        <taxon>Agaricomycotina</taxon>
        <taxon>Agaricomycetes</taxon>
        <taxon>Agaricomycetidae</taxon>
        <taxon>Agaricales</taxon>
        <taxon>Marasmiineae</taxon>
        <taxon>Mycenaceae</taxon>
        <taxon>Mycena</taxon>
    </lineage>
</organism>
<dbReference type="CDD" id="cd21075">
    <property type="entry name" value="DBD_XPA-like"/>
    <property type="match status" value="1"/>
</dbReference>
<gene>
    <name evidence="5" type="ORF">B0H17DRAFT_1144442</name>
</gene>